<accession>A0A8H6YPW7</accession>
<proteinExistence type="predicted"/>
<dbReference type="Proteomes" id="UP000620124">
    <property type="component" value="Unassembled WGS sequence"/>
</dbReference>
<evidence type="ECO:0000313" key="1">
    <source>
        <dbReference type="EMBL" id="KAF7362677.1"/>
    </source>
</evidence>
<organism evidence="1 2">
    <name type="scientific">Mycena venus</name>
    <dbReference type="NCBI Taxonomy" id="2733690"/>
    <lineage>
        <taxon>Eukaryota</taxon>
        <taxon>Fungi</taxon>
        <taxon>Dikarya</taxon>
        <taxon>Basidiomycota</taxon>
        <taxon>Agaricomycotina</taxon>
        <taxon>Agaricomycetes</taxon>
        <taxon>Agaricomycetidae</taxon>
        <taxon>Agaricales</taxon>
        <taxon>Marasmiineae</taxon>
        <taxon>Mycenaceae</taxon>
        <taxon>Mycena</taxon>
    </lineage>
</organism>
<dbReference type="AlphaFoldDB" id="A0A8H6YPW7"/>
<dbReference type="OrthoDB" id="5362978at2759"/>
<protein>
    <submittedName>
        <fullName evidence="1">Uncharacterized protein</fullName>
    </submittedName>
</protein>
<gene>
    <name evidence="1" type="ORF">MVEN_00617000</name>
</gene>
<comment type="caution">
    <text evidence="1">The sequence shown here is derived from an EMBL/GenBank/DDBJ whole genome shotgun (WGS) entry which is preliminary data.</text>
</comment>
<evidence type="ECO:0000313" key="2">
    <source>
        <dbReference type="Proteomes" id="UP000620124"/>
    </source>
</evidence>
<dbReference type="EMBL" id="JACAZI010000004">
    <property type="protein sequence ID" value="KAF7362677.1"/>
    <property type="molecule type" value="Genomic_DNA"/>
</dbReference>
<name>A0A8H6YPW7_9AGAR</name>
<reference evidence="1" key="1">
    <citation type="submission" date="2020-05" db="EMBL/GenBank/DDBJ databases">
        <title>Mycena genomes resolve the evolution of fungal bioluminescence.</title>
        <authorList>
            <person name="Tsai I.J."/>
        </authorList>
    </citation>
    <scope>NUCLEOTIDE SEQUENCE</scope>
    <source>
        <strain evidence="1">CCC161011</strain>
    </source>
</reference>
<keyword evidence="2" id="KW-1185">Reference proteome</keyword>
<sequence length="182" mass="21382">MSVWPQKVHQEFEDHWRMERSWKSLLSHLFPMDRFIISDEHYYVPTTLQSAGSWFRLKIERYDRFDDATNLKTVLLIQFEPESRVTSAYWRAQVDHETRTGMDKMRETCSHPTIHGLAVFGRRVAFYTKTDDEVFPPRPPFHVAADLAPETMWELEVTSGEGAERLKKMVEYIIAACDGEVP</sequence>